<protein>
    <submittedName>
        <fullName evidence="4">Tape measure protein</fullName>
    </submittedName>
</protein>
<feature type="domain" description="Tape measure protein N-terminal" evidence="3">
    <location>
        <begin position="152"/>
        <end position="326"/>
    </location>
</feature>
<proteinExistence type="predicted"/>
<dbReference type="EMBL" id="PP750966">
    <property type="protein sequence ID" value="XCH43629.1"/>
    <property type="molecule type" value="Genomic_DNA"/>
</dbReference>
<evidence type="ECO:0000259" key="3">
    <source>
        <dbReference type="Pfam" id="PF20155"/>
    </source>
</evidence>
<feature type="transmembrane region" description="Helical" evidence="2">
    <location>
        <begin position="600"/>
        <end position="618"/>
    </location>
</feature>
<keyword evidence="2" id="KW-0812">Transmembrane</keyword>
<dbReference type="InterPro" id="IPR013491">
    <property type="entry name" value="Tape_meas_N"/>
</dbReference>
<feature type="region of interest" description="Disordered" evidence="1">
    <location>
        <begin position="1182"/>
        <end position="1220"/>
    </location>
</feature>
<organism evidence="4">
    <name type="scientific">Mycobacterium phage Pharb</name>
    <dbReference type="NCBI Taxonomy" id="3136626"/>
    <lineage>
        <taxon>Viruses</taxon>
    </lineage>
</organism>
<accession>A0AAU8GNT7</accession>
<feature type="region of interest" description="Disordered" evidence="1">
    <location>
        <begin position="1080"/>
        <end position="1170"/>
    </location>
</feature>
<dbReference type="Gene3D" id="1.20.120.20">
    <property type="entry name" value="Apolipoprotein"/>
    <property type="match status" value="1"/>
</dbReference>
<dbReference type="NCBIfam" id="TIGR02675">
    <property type="entry name" value="tape_meas_nterm"/>
    <property type="match status" value="1"/>
</dbReference>
<feature type="compositionally biased region" description="Basic and acidic residues" evidence="1">
    <location>
        <begin position="1182"/>
        <end position="1202"/>
    </location>
</feature>
<dbReference type="Pfam" id="PF20155">
    <property type="entry name" value="TMP_3"/>
    <property type="match status" value="1"/>
</dbReference>
<evidence type="ECO:0000256" key="2">
    <source>
        <dbReference type="SAM" id="Phobius"/>
    </source>
</evidence>
<sequence length="1394" mass="142543">MSATYYLTVLPETKQLVSGIKDAVQGAQRDMVVSPKFDTRGAADAGRKAGADVQAGLDSSARGGGIGRFLRADGARSAGQAAGNEVNAGLQSADVGRGLASQLGSNLLTGAESLGRNVGGMIASGLKVTAAVGGTLLAGGIAGALHAGMSRLTAIDDARFKLQGLGNDTQKVQSIMDNALAAVKGTAFGLDEAATTAASAVAAGIQPGEQLTNYLKLTGDTAAIAGTSLADMGAIFNKVQTSGKAFTGDLNMLSDRGLPVFQWLQNEYKVTGEELSKMVSEGKVDSATFQRVIAANIGGAAQNMGGSIRGQLSNLKAAYSRFGAELAGPIFSAVSPLTLAFTNAFDKITAAIKPYTEKLTGIIGPWAQDMANKLTAWLDGGGIQKVIDFMGRLVDRVQALRTGEGRSDALSSISESVKTIGPALQQAGPALQSFGSSFSVFGQAIAAVGPETISSILTPALQVLAGALRFVADNASWAVPAIGGLVLAMGGLNLLSKTVAPVVAALNGAFKIINTPVMLAQTAAIRAQAAAMEELTVALTSASVAQGANAASTEVNTVAQATNRSTSIGSAIALRAQAAATKVVTAAQWLWNAAMSANPIGIVIVAIAGIAAALWAFFTKTETGRKIWNTLWSGIKEVAGKAWDWIKDTFGKAWESIQPGLEKIGTVAREVFSTLGNAIKNVWQFIQPAVEWIGKLWLAVAKIEFKVAIEALKALGTAIGWLWQNVVVPAFNGIAAVIGAWWSATQVVWGAASTAIQWVGDKIGWLWRNVAVPAFEGIKLAVTTWWDGVKFIWDLFTGALDKIGAGVGVFKDGIVTAFNAVKDVITSVWNAIGGIWDKIVNGIGTVTDALKGAGGRVASALGLGGGYTGGYVTGGSVLPGYADGGQIRGPGTGTSDSILGFPAMVRVANGEWITNAMATAENLPLLRMINSGVPVWQMLKGLLPRFAGGGLVSAQDLEQFASGVEGAPYVRGGVDWGDCSGAVSAIANYATGRDPFGSRFATGTEGSELEKRGFKPGLGPSGSLNIGWYNGGPGGGHTAATLPDGTHFEMGGARGNGQFGGSAAGAENSEFTDHMHLPPEWFTGLDGDASTIGTSTSAGSSSGGGGGSYRSATSEELSASSNRVDSARTTAKNADQRVDDATYARDKAQQRLDDAKAKGKGVDDAQHSLDVKNRELQDAIDAQKKAHEKAADAENKDTELRTKGKATKGGSNSSGDGLNGADLGKTFVSGVLESIGLDGSLFSNPLEWPTVKSALAGVNILGGLLSGKGQDDAGTDGAQQPGGFVDGIADNVGLGGLLSALPKTGDDPTVGSPKLAPGDLNPALTPGGGMLPSPGDALSAFVPNLAQQQPNGQGGNVDNSININGPVGMNPGAVIDTVHAENNQRTRTTVPPPR</sequence>
<feature type="compositionally biased region" description="Low complexity" evidence="1">
    <location>
        <begin position="1209"/>
        <end position="1220"/>
    </location>
</feature>
<evidence type="ECO:0000256" key="1">
    <source>
        <dbReference type="SAM" id="MobiDB-lite"/>
    </source>
</evidence>
<keyword evidence="2" id="KW-0472">Membrane</keyword>
<name>A0AAU8GNT7_9VIRU</name>
<feature type="compositionally biased region" description="Polar residues" evidence="1">
    <location>
        <begin position="1346"/>
        <end position="1363"/>
    </location>
</feature>
<evidence type="ECO:0000313" key="4">
    <source>
        <dbReference type="EMBL" id="XCH43629.1"/>
    </source>
</evidence>
<feature type="compositionally biased region" description="Low complexity" evidence="1">
    <location>
        <begin position="1087"/>
        <end position="1100"/>
    </location>
</feature>
<gene>
    <name evidence="4" type="primary">20</name>
    <name evidence="4" type="ORF">SEA_PHARB_20</name>
</gene>
<feature type="compositionally biased region" description="Basic and acidic residues" evidence="1">
    <location>
        <begin position="1134"/>
        <end position="1170"/>
    </location>
</feature>
<feature type="compositionally biased region" description="Polar residues" evidence="1">
    <location>
        <begin position="1115"/>
        <end position="1133"/>
    </location>
</feature>
<keyword evidence="2" id="KW-1133">Transmembrane helix</keyword>
<reference evidence="4" key="1">
    <citation type="submission" date="2024-04" db="EMBL/GenBank/DDBJ databases">
        <authorList>
            <person name="Bains C."/>
            <person name="Hallett B."/>
            <person name="Lee H."/>
            <person name="Redzematovic E."/>
            <person name="Hutchison K.W."/>
            <person name="Molloy S.D."/>
            <person name="Viland M.D."/>
            <person name="Lewis C.M."/>
            <person name="Garlena R.A."/>
            <person name="Russell D.A."/>
            <person name="Jacobs-Sera D."/>
            <person name="Hatfull G.F."/>
        </authorList>
    </citation>
    <scope>NUCLEOTIDE SEQUENCE</scope>
</reference>
<feature type="region of interest" description="Disordered" evidence="1">
    <location>
        <begin position="1346"/>
        <end position="1372"/>
    </location>
</feature>